<dbReference type="InterPro" id="IPR006439">
    <property type="entry name" value="HAD-SF_hydro_IA"/>
</dbReference>
<proteinExistence type="predicted"/>
<dbReference type="EnsemblMetazoa" id="GPPI000644-RA">
    <property type="protein sequence ID" value="GPPI000644-PA"/>
    <property type="gene ID" value="GPPI000644"/>
</dbReference>
<evidence type="ECO:0008006" key="3">
    <source>
        <dbReference type="Google" id="ProtNLM"/>
    </source>
</evidence>
<dbReference type="EMBL" id="JXJN01030350">
    <property type="status" value="NOT_ANNOTATED_CDS"/>
    <property type="molecule type" value="Genomic_DNA"/>
</dbReference>
<protein>
    <recommendedName>
        <fullName evidence="3">Pseudouridine-5'-phosphatase</fullName>
    </recommendedName>
</protein>
<dbReference type="PANTHER" id="PTHR18901:SF38">
    <property type="entry name" value="PSEUDOURIDINE-5'-PHOSPHATASE"/>
    <property type="match status" value="1"/>
</dbReference>
<evidence type="ECO:0000313" key="1">
    <source>
        <dbReference type="EnsemblMetazoa" id="GPPI000644-PA"/>
    </source>
</evidence>
<sequence>MTMEALTQPRGGLNYCARDVPICLATSSAEDMVHKIANHHEVFSLLSHRVCASTDPEVREGKPAPDIFLIAASRFPGKPKPQQCLVFEDSPNGVIVACKASMQMVMMLDERVSVE</sequence>
<keyword evidence="2" id="KW-1185">Reference proteome</keyword>
<dbReference type="VEuPathDB" id="VectorBase:GPPI000644"/>
<reference evidence="1" key="2">
    <citation type="submission" date="2020-05" db="UniProtKB">
        <authorList>
            <consortium name="EnsemblMetazoa"/>
        </authorList>
    </citation>
    <scope>IDENTIFICATION</scope>
    <source>
        <strain evidence="1">IAEA</strain>
    </source>
</reference>
<accession>A0A1B0AL83</accession>
<dbReference type="STRING" id="67801.A0A1B0AL83"/>
<name>A0A1B0AL83_9MUSC</name>
<dbReference type="NCBIfam" id="TIGR01509">
    <property type="entry name" value="HAD-SF-IA-v3"/>
    <property type="match status" value="1"/>
</dbReference>
<dbReference type="SUPFAM" id="SSF56784">
    <property type="entry name" value="HAD-like"/>
    <property type="match status" value="1"/>
</dbReference>
<dbReference type="Pfam" id="PF00702">
    <property type="entry name" value="Hydrolase"/>
    <property type="match status" value="1"/>
</dbReference>
<dbReference type="GO" id="GO:0016791">
    <property type="term" value="F:phosphatase activity"/>
    <property type="evidence" value="ECO:0007669"/>
    <property type="project" value="TreeGrafter"/>
</dbReference>
<dbReference type="InterPro" id="IPR023214">
    <property type="entry name" value="HAD_sf"/>
</dbReference>
<dbReference type="InterPro" id="IPR036412">
    <property type="entry name" value="HAD-like_sf"/>
</dbReference>
<dbReference type="AlphaFoldDB" id="A0A1B0AL83"/>
<reference evidence="2" key="1">
    <citation type="submission" date="2015-01" db="EMBL/GenBank/DDBJ databases">
        <authorList>
            <person name="Aksoy S."/>
            <person name="Warren W."/>
            <person name="Wilson R.K."/>
        </authorList>
    </citation>
    <scope>NUCLEOTIDE SEQUENCE [LARGE SCALE GENOMIC DNA]</scope>
    <source>
        <strain evidence="2">IAEA</strain>
    </source>
</reference>
<dbReference type="Proteomes" id="UP000092460">
    <property type="component" value="Unassembled WGS sequence"/>
</dbReference>
<dbReference type="Gene3D" id="3.40.50.1000">
    <property type="entry name" value="HAD superfamily/HAD-like"/>
    <property type="match status" value="1"/>
</dbReference>
<organism evidence="1 2">
    <name type="scientific">Glossina palpalis gambiensis</name>
    <dbReference type="NCBI Taxonomy" id="67801"/>
    <lineage>
        <taxon>Eukaryota</taxon>
        <taxon>Metazoa</taxon>
        <taxon>Ecdysozoa</taxon>
        <taxon>Arthropoda</taxon>
        <taxon>Hexapoda</taxon>
        <taxon>Insecta</taxon>
        <taxon>Pterygota</taxon>
        <taxon>Neoptera</taxon>
        <taxon>Endopterygota</taxon>
        <taxon>Diptera</taxon>
        <taxon>Brachycera</taxon>
        <taxon>Muscomorpha</taxon>
        <taxon>Hippoboscoidea</taxon>
        <taxon>Glossinidae</taxon>
        <taxon>Glossina</taxon>
    </lineage>
</organism>
<dbReference type="PANTHER" id="PTHR18901">
    <property type="entry name" value="2-DEOXYGLUCOSE-6-PHOSPHATE PHOSPHATASE 2"/>
    <property type="match status" value="1"/>
</dbReference>
<evidence type="ECO:0000313" key="2">
    <source>
        <dbReference type="Proteomes" id="UP000092460"/>
    </source>
</evidence>